<dbReference type="Proteomes" id="UP000193467">
    <property type="component" value="Unassembled WGS sequence"/>
</dbReference>
<reference evidence="1 2" key="1">
    <citation type="submission" date="2016-07" db="EMBL/GenBank/DDBJ databases">
        <title>Pervasive Adenine N6-methylation of Active Genes in Fungi.</title>
        <authorList>
            <consortium name="DOE Joint Genome Institute"/>
            <person name="Mondo S.J."/>
            <person name="Dannebaum R.O."/>
            <person name="Kuo R.C."/>
            <person name="Labutti K."/>
            <person name="Haridas S."/>
            <person name="Kuo A."/>
            <person name="Salamov A."/>
            <person name="Ahrendt S.R."/>
            <person name="Lipzen A."/>
            <person name="Sullivan W."/>
            <person name="Andreopoulos W.B."/>
            <person name="Clum A."/>
            <person name="Lindquist E."/>
            <person name="Daum C."/>
            <person name="Ramamoorthy G.K."/>
            <person name="Gryganskyi A."/>
            <person name="Culley D."/>
            <person name="Magnuson J.K."/>
            <person name="James T.Y."/>
            <person name="O'Malley M.A."/>
            <person name="Stajich J.E."/>
            <person name="Spatafora J.W."/>
            <person name="Visel A."/>
            <person name="Grigoriev I.V."/>
        </authorList>
    </citation>
    <scope>NUCLEOTIDE SEQUENCE [LARGE SCALE GENOMIC DNA]</scope>
    <source>
        <strain evidence="1 2">62-1032</strain>
    </source>
</reference>
<dbReference type="EMBL" id="MCGR01000031">
    <property type="protein sequence ID" value="ORY77595.1"/>
    <property type="molecule type" value="Genomic_DNA"/>
</dbReference>
<proteinExistence type="predicted"/>
<dbReference type="InParanoid" id="A0A1Y2F3R7"/>
<dbReference type="STRING" id="106004.A0A1Y2F3R7"/>
<accession>A0A1Y2F3R7</accession>
<dbReference type="OrthoDB" id="47375at2759"/>
<evidence type="ECO:0000313" key="2">
    <source>
        <dbReference type="Proteomes" id="UP000193467"/>
    </source>
</evidence>
<evidence type="ECO:0008006" key="3">
    <source>
        <dbReference type="Google" id="ProtNLM"/>
    </source>
</evidence>
<dbReference type="AlphaFoldDB" id="A0A1Y2F3R7"/>
<protein>
    <recommendedName>
        <fullName evidence="3">Glycosyltransferase family 25 protein</fullName>
    </recommendedName>
</protein>
<keyword evidence="2" id="KW-1185">Reference proteome</keyword>
<evidence type="ECO:0000313" key="1">
    <source>
        <dbReference type="EMBL" id="ORY77595.1"/>
    </source>
</evidence>
<comment type="caution">
    <text evidence="1">The sequence shown here is derived from an EMBL/GenBank/DDBJ whole genome shotgun (WGS) entry which is preliminary data.</text>
</comment>
<gene>
    <name evidence="1" type="ORF">BCR35DRAFT_280062</name>
</gene>
<sequence length="461" mass="51424">MLFLRQLLSSSSSTSPSSPTRPAWPYLAALGAGLFLLLLISHHPPTTALQTLRNHPAYLSASSHLSSLLPSSPEDPLAYRKYLEATTSPTAQITHHPTLGFSKIYVLSLPNRTDRREEMNKLARALGVEVTFVDAADKGEGFIKWIAERVGESRQLRASVMAKARHTSPSSIGGLAIGTDWLSPTLDLGTPTSPGHIPFPPFPSNSSYTGGNWVTHLEALHSEGRHTTLKPSDPAFNVTKALHDPRERKEVRQLHEGIISTWWGQSRVVKQMLEDGCESALVLEDDVDVEWEVERIWSRIRRRLPKDWGVVMLGHCWSHEILSPWYLHPLLHPSVSPMCLHGWALSTLGARRLQAHLQNPWHAFSTAVDLVLPSLLYHHELPPYSTFSIQPPLIIQRKDGPSDLQKGSGSKWRGVLGDSTVERLKRDEGVWKGEEEVGEVWHEEGGVDPATAFREERHCAD</sequence>
<name>A0A1Y2F3R7_9BASI</name>
<organism evidence="1 2">
    <name type="scientific">Leucosporidium creatinivorum</name>
    <dbReference type="NCBI Taxonomy" id="106004"/>
    <lineage>
        <taxon>Eukaryota</taxon>
        <taxon>Fungi</taxon>
        <taxon>Dikarya</taxon>
        <taxon>Basidiomycota</taxon>
        <taxon>Pucciniomycotina</taxon>
        <taxon>Microbotryomycetes</taxon>
        <taxon>Leucosporidiales</taxon>
        <taxon>Leucosporidium</taxon>
    </lineage>
</organism>